<proteinExistence type="predicted"/>
<name>A0A8S2U2P9_9BILA</name>
<feature type="non-terminal residue" evidence="1">
    <location>
        <position position="32"/>
    </location>
</feature>
<gene>
    <name evidence="1" type="ORF">SMN809_LOCUS26836</name>
</gene>
<sequence length="32" mass="3567">CGHDPKVRVWDLTGDRTVCIELGDHKFAIDAV</sequence>
<evidence type="ECO:0000313" key="2">
    <source>
        <dbReference type="Proteomes" id="UP000676336"/>
    </source>
</evidence>
<dbReference type="AlphaFoldDB" id="A0A8S2U2P9"/>
<accession>A0A8S2U2P9</accession>
<dbReference type="EMBL" id="CAJOBI010039688">
    <property type="protein sequence ID" value="CAF4318220.1"/>
    <property type="molecule type" value="Genomic_DNA"/>
</dbReference>
<dbReference type="Proteomes" id="UP000676336">
    <property type="component" value="Unassembled WGS sequence"/>
</dbReference>
<comment type="caution">
    <text evidence="1">The sequence shown here is derived from an EMBL/GenBank/DDBJ whole genome shotgun (WGS) entry which is preliminary data.</text>
</comment>
<reference evidence="1" key="1">
    <citation type="submission" date="2021-02" db="EMBL/GenBank/DDBJ databases">
        <authorList>
            <person name="Nowell W R."/>
        </authorList>
    </citation>
    <scope>NUCLEOTIDE SEQUENCE</scope>
</reference>
<organism evidence="1 2">
    <name type="scientific">Rotaria magnacalcarata</name>
    <dbReference type="NCBI Taxonomy" id="392030"/>
    <lineage>
        <taxon>Eukaryota</taxon>
        <taxon>Metazoa</taxon>
        <taxon>Spiralia</taxon>
        <taxon>Gnathifera</taxon>
        <taxon>Rotifera</taxon>
        <taxon>Eurotatoria</taxon>
        <taxon>Bdelloidea</taxon>
        <taxon>Philodinida</taxon>
        <taxon>Philodinidae</taxon>
        <taxon>Rotaria</taxon>
    </lineage>
</organism>
<protein>
    <submittedName>
        <fullName evidence="1">Uncharacterized protein</fullName>
    </submittedName>
</protein>
<evidence type="ECO:0000313" key="1">
    <source>
        <dbReference type="EMBL" id="CAF4318220.1"/>
    </source>
</evidence>
<feature type="non-terminal residue" evidence="1">
    <location>
        <position position="1"/>
    </location>
</feature>